<dbReference type="Proteomes" id="UP001362999">
    <property type="component" value="Unassembled WGS sequence"/>
</dbReference>
<evidence type="ECO:0000313" key="2">
    <source>
        <dbReference type="Proteomes" id="UP001362999"/>
    </source>
</evidence>
<dbReference type="AlphaFoldDB" id="A0AAW0DRV9"/>
<protein>
    <recommendedName>
        <fullName evidence="3">Secreted protein</fullName>
    </recommendedName>
</protein>
<evidence type="ECO:0000313" key="1">
    <source>
        <dbReference type="EMBL" id="KAK7055422.1"/>
    </source>
</evidence>
<comment type="caution">
    <text evidence="1">The sequence shown here is derived from an EMBL/GenBank/DDBJ whole genome shotgun (WGS) entry which is preliminary data.</text>
</comment>
<gene>
    <name evidence="1" type="ORF">R3P38DRAFT_3170096</name>
</gene>
<sequence>MCGSRLQCFLDVVVFVKSVVHFELDSDVSDWIALFEFASLRLHIVLKLAESKHQSQAVLFSRIFELQTTSLTSCRFLEIQYSNSANQRYRASGSQLAAPTSTRTVMLILGR</sequence>
<proteinExistence type="predicted"/>
<organism evidence="1 2">
    <name type="scientific">Favolaschia claudopus</name>
    <dbReference type="NCBI Taxonomy" id="2862362"/>
    <lineage>
        <taxon>Eukaryota</taxon>
        <taxon>Fungi</taxon>
        <taxon>Dikarya</taxon>
        <taxon>Basidiomycota</taxon>
        <taxon>Agaricomycotina</taxon>
        <taxon>Agaricomycetes</taxon>
        <taxon>Agaricomycetidae</taxon>
        <taxon>Agaricales</taxon>
        <taxon>Marasmiineae</taxon>
        <taxon>Mycenaceae</taxon>
        <taxon>Favolaschia</taxon>
    </lineage>
</organism>
<dbReference type="EMBL" id="JAWWNJ010000005">
    <property type="protein sequence ID" value="KAK7055422.1"/>
    <property type="molecule type" value="Genomic_DNA"/>
</dbReference>
<keyword evidence="2" id="KW-1185">Reference proteome</keyword>
<evidence type="ECO:0008006" key="3">
    <source>
        <dbReference type="Google" id="ProtNLM"/>
    </source>
</evidence>
<accession>A0AAW0DRV9</accession>
<reference evidence="1 2" key="1">
    <citation type="journal article" date="2024" name="J Genomics">
        <title>Draft genome sequencing and assembly of Favolaschia claudopus CIRM-BRFM 2984 isolated from oak limbs.</title>
        <authorList>
            <person name="Navarro D."/>
            <person name="Drula E."/>
            <person name="Chaduli D."/>
            <person name="Cazenave R."/>
            <person name="Ahrendt S."/>
            <person name="Wang J."/>
            <person name="Lipzen A."/>
            <person name="Daum C."/>
            <person name="Barry K."/>
            <person name="Grigoriev I.V."/>
            <person name="Favel A."/>
            <person name="Rosso M.N."/>
            <person name="Martin F."/>
        </authorList>
    </citation>
    <scope>NUCLEOTIDE SEQUENCE [LARGE SCALE GENOMIC DNA]</scope>
    <source>
        <strain evidence="1 2">CIRM-BRFM 2984</strain>
    </source>
</reference>
<name>A0AAW0DRV9_9AGAR</name>